<name>A0A9D4I063_DREPO</name>
<reference evidence="1" key="2">
    <citation type="submission" date="2020-11" db="EMBL/GenBank/DDBJ databases">
        <authorList>
            <person name="McCartney M.A."/>
            <person name="Auch B."/>
            <person name="Kono T."/>
            <person name="Mallez S."/>
            <person name="Becker A."/>
            <person name="Gohl D.M."/>
            <person name="Silverstein K.A.T."/>
            <person name="Koren S."/>
            <person name="Bechman K.B."/>
            <person name="Herman A."/>
            <person name="Abrahante J.E."/>
            <person name="Garbe J."/>
        </authorList>
    </citation>
    <scope>NUCLEOTIDE SEQUENCE</scope>
    <source>
        <strain evidence="1">Duluth1</strain>
        <tissue evidence="1">Whole animal</tissue>
    </source>
</reference>
<dbReference type="EMBL" id="JAIWYP010000011">
    <property type="protein sequence ID" value="KAH3739389.1"/>
    <property type="molecule type" value="Genomic_DNA"/>
</dbReference>
<dbReference type="AlphaFoldDB" id="A0A9D4I063"/>
<protein>
    <submittedName>
        <fullName evidence="1">Uncharacterized protein</fullName>
    </submittedName>
</protein>
<evidence type="ECO:0000313" key="1">
    <source>
        <dbReference type="EMBL" id="KAH3739389.1"/>
    </source>
</evidence>
<dbReference type="Proteomes" id="UP000828390">
    <property type="component" value="Unassembled WGS sequence"/>
</dbReference>
<evidence type="ECO:0000313" key="2">
    <source>
        <dbReference type="Proteomes" id="UP000828390"/>
    </source>
</evidence>
<gene>
    <name evidence="1" type="ORF">DPMN_046041</name>
</gene>
<keyword evidence="2" id="KW-1185">Reference proteome</keyword>
<proteinExistence type="predicted"/>
<accession>A0A9D4I063</accession>
<comment type="caution">
    <text evidence="1">The sequence shown here is derived from an EMBL/GenBank/DDBJ whole genome shotgun (WGS) entry which is preliminary data.</text>
</comment>
<sequence>MFNNKSNNNNASKQVQGLCYHGYPVYPPQPHGGFPLHVGNPQYGVFAPNYGGNYPAPIINQPTVQSTNVNIGGTSNYRDRSTQLCCCMEDVCGCFCALCSCPCFVRQRFFLNRG</sequence>
<reference evidence="1" key="1">
    <citation type="journal article" date="2019" name="bioRxiv">
        <title>The Genome of the Zebra Mussel, Dreissena polymorpha: A Resource for Invasive Species Research.</title>
        <authorList>
            <person name="McCartney M.A."/>
            <person name="Auch B."/>
            <person name="Kono T."/>
            <person name="Mallez S."/>
            <person name="Zhang Y."/>
            <person name="Obille A."/>
            <person name="Becker A."/>
            <person name="Abrahante J.E."/>
            <person name="Garbe J."/>
            <person name="Badalamenti J.P."/>
            <person name="Herman A."/>
            <person name="Mangelson H."/>
            <person name="Liachko I."/>
            <person name="Sullivan S."/>
            <person name="Sone E.D."/>
            <person name="Koren S."/>
            <person name="Silverstein K.A.T."/>
            <person name="Beckman K.B."/>
            <person name="Gohl D.M."/>
        </authorList>
    </citation>
    <scope>NUCLEOTIDE SEQUENCE</scope>
    <source>
        <strain evidence="1">Duluth1</strain>
        <tissue evidence="1">Whole animal</tissue>
    </source>
</reference>
<organism evidence="1 2">
    <name type="scientific">Dreissena polymorpha</name>
    <name type="common">Zebra mussel</name>
    <name type="synonym">Mytilus polymorpha</name>
    <dbReference type="NCBI Taxonomy" id="45954"/>
    <lineage>
        <taxon>Eukaryota</taxon>
        <taxon>Metazoa</taxon>
        <taxon>Spiralia</taxon>
        <taxon>Lophotrochozoa</taxon>
        <taxon>Mollusca</taxon>
        <taxon>Bivalvia</taxon>
        <taxon>Autobranchia</taxon>
        <taxon>Heteroconchia</taxon>
        <taxon>Euheterodonta</taxon>
        <taxon>Imparidentia</taxon>
        <taxon>Neoheterodontei</taxon>
        <taxon>Myida</taxon>
        <taxon>Dreissenoidea</taxon>
        <taxon>Dreissenidae</taxon>
        <taxon>Dreissena</taxon>
    </lineage>
</organism>